<comment type="similarity">
    <text evidence="2">Belongs to the ACC deaminase/D-cysteine desulfhydrase family.</text>
</comment>
<dbReference type="SUPFAM" id="SSF53686">
    <property type="entry name" value="Tryptophan synthase beta subunit-like PLP-dependent enzymes"/>
    <property type="match status" value="1"/>
</dbReference>
<keyword evidence="3 5" id="KW-0663">Pyridoxal phosphate</keyword>
<evidence type="ECO:0000313" key="8">
    <source>
        <dbReference type="Proteomes" id="UP000275281"/>
    </source>
</evidence>
<dbReference type="InterPro" id="IPR036052">
    <property type="entry name" value="TrpB-like_PALP_sf"/>
</dbReference>
<proteinExistence type="inferred from homology"/>
<name>A0A3N5Z9I7_9ALTE</name>
<evidence type="ECO:0000256" key="3">
    <source>
        <dbReference type="ARBA" id="ARBA00022898"/>
    </source>
</evidence>
<gene>
    <name evidence="7" type="ORF">DRW07_14060</name>
</gene>
<evidence type="ECO:0000256" key="5">
    <source>
        <dbReference type="PIRSR" id="PIRSR006278-2"/>
    </source>
</evidence>
<reference evidence="7 8" key="1">
    <citation type="submission" date="2018-11" db="EMBL/GenBank/DDBJ databases">
        <authorList>
            <person name="Ye M.-Q."/>
            <person name="Du Z.-J."/>
        </authorList>
    </citation>
    <scope>NUCLEOTIDE SEQUENCE [LARGE SCALE GENOMIC DNA]</scope>
    <source>
        <strain evidence="7 8">U0105</strain>
    </source>
</reference>
<evidence type="ECO:0000256" key="1">
    <source>
        <dbReference type="ARBA" id="ARBA00001933"/>
    </source>
</evidence>
<sequence>MLSRFLNIQRCLLIKQPTPFNQMEMLSGRFSRQLWVKRDDLNGVAAGGNKVRKLEYLLQDAIASNAKAVITGGALQSNHASATALCAQRFGLKTYLALSQSVPIQGEHYENGANLVLDNLAQAAVQRFPAGSSTNENIALYAAQIENEMGFKPYEIVMGGSSALGALGYVRAALELADQASSISIQPTSLVHASGSAGTQAGLIVGMVLAGLDTKVVGISVLNLKETLFHAVLQLCEQTADMLQLPAINWHEKIWISDAFIGDGYGLPNEGTLAAIRTGMREEGILFDPCYTGKAFQAFLALNENDDQGLLGDTSVFLHTGGISGMFGYQQYF</sequence>
<dbReference type="PIRSF" id="PIRSF006278">
    <property type="entry name" value="ACCD_DCysDesulf"/>
    <property type="match status" value="1"/>
</dbReference>
<dbReference type="RefSeq" id="WP_124028559.1">
    <property type="nucleotide sequence ID" value="NZ_JBHRSN010000007.1"/>
</dbReference>
<feature type="modified residue" description="N6-(pyridoxal phosphate)lysine" evidence="5">
    <location>
        <position position="50"/>
    </location>
</feature>
<feature type="domain" description="Tryptophan synthase beta chain-like PALP" evidence="6">
    <location>
        <begin position="16"/>
        <end position="321"/>
    </location>
</feature>
<dbReference type="GO" id="GO:0019148">
    <property type="term" value="F:D-cysteine desulfhydrase activity"/>
    <property type="evidence" value="ECO:0007669"/>
    <property type="project" value="TreeGrafter"/>
</dbReference>
<comment type="cofactor">
    <cofactor evidence="1">
        <name>pyridoxal 5'-phosphate</name>
        <dbReference type="ChEBI" id="CHEBI:597326"/>
    </cofactor>
</comment>
<organism evidence="7 8">
    <name type="scientific">Alteromonas sediminis</name>
    <dbReference type="NCBI Taxonomy" id="2259342"/>
    <lineage>
        <taxon>Bacteria</taxon>
        <taxon>Pseudomonadati</taxon>
        <taxon>Pseudomonadota</taxon>
        <taxon>Gammaproteobacteria</taxon>
        <taxon>Alteromonadales</taxon>
        <taxon>Alteromonadaceae</taxon>
        <taxon>Alteromonas/Salinimonas group</taxon>
        <taxon>Alteromonas</taxon>
    </lineage>
</organism>
<feature type="active site" description="Nucleophile" evidence="4">
    <location>
        <position position="77"/>
    </location>
</feature>
<dbReference type="InterPro" id="IPR001926">
    <property type="entry name" value="TrpB-like_PALP"/>
</dbReference>
<evidence type="ECO:0000313" key="7">
    <source>
        <dbReference type="EMBL" id="RPJ65928.1"/>
    </source>
</evidence>
<evidence type="ECO:0000259" key="6">
    <source>
        <dbReference type="Pfam" id="PF00291"/>
    </source>
</evidence>
<protein>
    <submittedName>
        <fullName evidence="7">D-cysteine desulfhydrase family protein</fullName>
    </submittedName>
</protein>
<dbReference type="Pfam" id="PF00291">
    <property type="entry name" value="PALP"/>
    <property type="match status" value="1"/>
</dbReference>
<dbReference type="PANTHER" id="PTHR43780:SF2">
    <property type="entry name" value="1-AMINOCYCLOPROPANE-1-CARBOXYLATE DEAMINASE-RELATED"/>
    <property type="match status" value="1"/>
</dbReference>
<evidence type="ECO:0000256" key="4">
    <source>
        <dbReference type="PIRSR" id="PIRSR006278-1"/>
    </source>
</evidence>
<dbReference type="Gene3D" id="3.40.50.1100">
    <property type="match status" value="2"/>
</dbReference>
<comment type="caution">
    <text evidence="7">The sequence shown here is derived from an EMBL/GenBank/DDBJ whole genome shotgun (WGS) entry which is preliminary data.</text>
</comment>
<evidence type="ECO:0000256" key="2">
    <source>
        <dbReference type="ARBA" id="ARBA00008639"/>
    </source>
</evidence>
<dbReference type="AlphaFoldDB" id="A0A3N5Z9I7"/>
<dbReference type="InterPro" id="IPR027278">
    <property type="entry name" value="ACCD_DCysDesulf"/>
</dbReference>
<dbReference type="PANTHER" id="PTHR43780">
    <property type="entry name" value="1-AMINOCYCLOPROPANE-1-CARBOXYLATE DEAMINASE-RELATED"/>
    <property type="match status" value="1"/>
</dbReference>
<dbReference type="OrthoDB" id="9801249at2"/>
<keyword evidence="8" id="KW-1185">Reference proteome</keyword>
<dbReference type="EMBL" id="RPOK01000004">
    <property type="protein sequence ID" value="RPJ65928.1"/>
    <property type="molecule type" value="Genomic_DNA"/>
</dbReference>
<dbReference type="Proteomes" id="UP000275281">
    <property type="component" value="Unassembled WGS sequence"/>
</dbReference>
<accession>A0A3N5Z9I7</accession>